<dbReference type="Pfam" id="PF22041">
    <property type="entry name" value="GST_C_7"/>
    <property type="match status" value="1"/>
</dbReference>
<gene>
    <name evidence="3" type="ORF">DOO78_21810</name>
</gene>
<comment type="caution">
    <text evidence="3">The sequence shown here is derived from an EMBL/GenBank/DDBJ whole genome shotgun (WGS) entry which is preliminary data.</text>
</comment>
<reference evidence="4" key="1">
    <citation type="submission" date="2018-06" db="EMBL/GenBank/DDBJ databases">
        <authorList>
            <person name="Khan S.A."/>
        </authorList>
    </citation>
    <scope>NUCLEOTIDE SEQUENCE [LARGE SCALE GENOMIC DNA]</scope>
    <source>
        <strain evidence="4">DB-1506</strain>
    </source>
</reference>
<feature type="domain" description="GST C-terminal" evidence="2">
    <location>
        <begin position="89"/>
        <end position="231"/>
    </location>
</feature>
<protein>
    <submittedName>
        <fullName evidence="3">Glutathione S-transferase family protein</fullName>
    </submittedName>
</protein>
<evidence type="ECO:0000313" key="3">
    <source>
        <dbReference type="EMBL" id="RAI56251.1"/>
    </source>
</evidence>
<dbReference type="InterPro" id="IPR054416">
    <property type="entry name" value="GST_UstS-like_C"/>
</dbReference>
<dbReference type="SUPFAM" id="SSF47616">
    <property type="entry name" value="GST C-terminal domain-like"/>
    <property type="match status" value="1"/>
</dbReference>
<dbReference type="SFLD" id="SFLDS00019">
    <property type="entry name" value="Glutathione_Transferase_(cytos"/>
    <property type="match status" value="1"/>
</dbReference>
<dbReference type="InterPro" id="IPR010987">
    <property type="entry name" value="Glutathione-S-Trfase_C-like"/>
</dbReference>
<dbReference type="PROSITE" id="PS50405">
    <property type="entry name" value="GST_CTER"/>
    <property type="match status" value="1"/>
</dbReference>
<dbReference type="PANTHER" id="PTHR43968">
    <property type="match status" value="1"/>
</dbReference>
<dbReference type="InterPro" id="IPR004045">
    <property type="entry name" value="Glutathione_S-Trfase_N"/>
</dbReference>
<feature type="domain" description="GST N-terminal" evidence="1">
    <location>
        <begin position="8"/>
        <end position="84"/>
    </location>
</feature>
<dbReference type="PANTHER" id="PTHR43968:SF6">
    <property type="entry name" value="GLUTATHIONE S-TRANSFERASE OMEGA"/>
    <property type="match status" value="1"/>
</dbReference>
<dbReference type="EMBL" id="QLIX01000024">
    <property type="protein sequence ID" value="RAI56251.1"/>
    <property type="molecule type" value="Genomic_DNA"/>
</dbReference>
<dbReference type="CDD" id="cd03202">
    <property type="entry name" value="GST_C_etherase_LigE"/>
    <property type="match status" value="1"/>
</dbReference>
<name>A0A327LZ82_9PROT</name>
<dbReference type="CDD" id="cd03038">
    <property type="entry name" value="GST_N_etherase_LigE"/>
    <property type="match status" value="1"/>
</dbReference>
<dbReference type="SUPFAM" id="SSF52833">
    <property type="entry name" value="Thioredoxin-like"/>
    <property type="match status" value="1"/>
</dbReference>
<dbReference type="PROSITE" id="PS50404">
    <property type="entry name" value="GST_NTER"/>
    <property type="match status" value="1"/>
</dbReference>
<accession>A0A327LZ82</accession>
<organism evidence="3 4">
    <name type="scientific">Roseicella frigidaeris</name>
    <dbReference type="NCBI Taxonomy" id="2230885"/>
    <lineage>
        <taxon>Bacteria</taxon>
        <taxon>Pseudomonadati</taxon>
        <taxon>Pseudomonadota</taxon>
        <taxon>Alphaproteobacteria</taxon>
        <taxon>Acetobacterales</taxon>
        <taxon>Roseomonadaceae</taxon>
        <taxon>Roseicella</taxon>
    </lineage>
</organism>
<dbReference type="OrthoDB" id="508035at2"/>
<dbReference type="Proteomes" id="UP000249065">
    <property type="component" value="Unassembled WGS sequence"/>
</dbReference>
<dbReference type="Gene3D" id="1.20.1050.10">
    <property type="match status" value="1"/>
</dbReference>
<dbReference type="InterPro" id="IPR050983">
    <property type="entry name" value="GST_Omega/HSP26"/>
</dbReference>
<dbReference type="Pfam" id="PF13409">
    <property type="entry name" value="GST_N_2"/>
    <property type="match status" value="1"/>
</dbReference>
<dbReference type="Gene3D" id="3.40.30.10">
    <property type="entry name" value="Glutaredoxin"/>
    <property type="match status" value="1"/>
</dbReference>
<dbReference type="GO" id="GO:0016740">
    <property type="term" value="F:transferase activity"/>
    <property type="evidence" value="ECO:0007669"/>
    <property type="project" value="UniProtKB-KW"/>
</dbReference>
<evidence type="ECO:0000313" key="4">
    <source>
        <dbReference type="Proteomes" id="UP000249065"/>
    </source>
</evidence>
<dbReference type="InterPro" id="IPR036249">
    <property type="entry name" value="Thioredoxin-like_sf"/>
</dbReference>
<dbReference type="InterPro" id="IPR036282">
    <property type="entry name" value="Glutathione-S-Trfase_C_sf"/>
</dbReference>
<evidence type="ECO:0000259" key="2">
    <source>
        <dbReference type="PROSITE" id="PS50405"/>
    </source>
</evidence>
<dbReference type="SFLD" id="SFLDG00358">
    <property type="entry name" value="Main_(cytGST)"/>
    <property type="match status" value="1"/>
</dbReference>
<dbReference type="InterPro" id="IPR040079">
    <property type="entry name" value="Glutathione_S-Trfase"/>
</dbReference>
<keyword evidence="4" id="KW-1185">Reference proteome</keyword>
<sequence length="231" mass="25912">MARQLYDLASADPALRFSPYCWRIRLALAHKGLPVETIPWRFTETERLAFSGQGLVPVLVDGERVVHESWAIAEYLDAAYPDRPSLFGGPAAQAVTRFVNGWADATLHPALAPMILRDLLDVILPEHRAYFRESRERRFGRTLEAMAAERDQAVTGFRRLLQPLRLVLRAQPFLAGAAPAYADYILLGTFQWARCVSGFRLLEGDDPVHAWRARMLDAHDGLAGRAPGHEV</sequence>
<evidence type="ECO:0000259" key="1">
    <source>
        <dbReference type="PROSITE" id="PS50404"/>
    </source>
</evidence>
<proteinExistence type="predicted"/>
<dbReference type="GO" id="GO:0005737">
    <property type="term" value="C:cytoplasm"/>
    <property type="evidence" value="ECO:0007669"/>
    <property type="project" value="TreeGrafter"/>
</dbReference>
<keyword evidence="3" id="KW-0808">Transferase</keyword>
<dbReference type="AlphaFoldDB" id="A0A327LZ82"/>
<dbReference type="RefSeq" id="WP_111471996.1">
    <property type="nucleotide sequence ID" value="NZ_QLIX01000024.1"/>
</dbReference>